<feature type="compositionally biased region" description="Basic and acidic residues" evidence="1">
    <location>
        <begin position="257"/>
        <end position="275"/>
    </location>
</feature>
<feature type="non-terminal residue" evidence="2">
    <location>
        <position position="1"/>
    </location>
</feature>
<dbReference type="Proteomes" id="UP000265618">
    <property type="component" value="Unassembled WGS sequence"/>
</dbReference>
<gene>
    <name evidence="2" type="ORF">KIPB_008612</name>
</gene>
<reference evidence="2 3" key="1">
    <citation type="journal article" date="2018" name="PLoS ONE">
        <title>The draft genome of Kipferlia bialata reveals reductive genome evolution in fornicate parasites.</title>
        <authorList>
            <person name="Tanifuji G."/>
            <person name="Takabayashi S."/>
            <person name="Kume K."/>
            <person name="Takagi M."/>
            <person name="Nakayama T."/>
            <person name="Kamikawa R."/>
            <person name="Inagaki Y."/>
            <person name="Hashimoto T."/>
        </authorList>
    </citation>
    <scope>NUCLEOTIDE SEQUENCE [LARGE SCALE GENOMIC DNA]</scope>
    <source>
        <strain evidence="2">NY0173</strain>
    </source>
</reference>
<dbReference type="EMBL" id="BDIP01002708">
    <property type="protein sequence ID" value="GIQ86710.1"/>
    <property type="molecule type" value="Genomic_DNA"/>
</dbReference>
<name>A0A9K3D339_9EUKA</name>
<feature type="compositionally biased region" description="Basic and acidic residues" evidence="1">
    <location>
        <begin position="163"/>
        <end position="186"/>
    </location>
</feature>
<evidence type="ECO:0000313" key="2">
    <source>
        <dbReference type="EMBL" id="GIQ86710.1"/>
    </source>
</evidence>
<dbReference type="AlphaFoldDB" id="A0A9K3D339"/>
<feature type="region of interest" description="Disordered" evidence="1">
    <location>
        <begin position="55"/>
        <end position="122"/>
    </location>
</feature>
<protein>
    <submittedName>
        <fullName evidence="2">Uncharacterized protein</fullName>
    </submittedName>
</protein>
<sequence length="275" mass="29776">REIDAERAAIPIPALEDCKPVIPDGDTFLPFSASIQRLKDIDIPGSTPLALHLSLKAPKGKGKRGTPMTTRTSRQSSRVMRPGLPNTTRTPTMSMTARPGHKTSRPHPGQKTSRPVSRASVSSHGAVVSTLWERPEKGGALRKLLAQSGKGGAMTHKGPVRRRMTDTVSKGDRERDANNESMRRGLAFREKREGERFVLDESEGGVTIESAPKASPKPPAVARKGKPHRRAAISLSTSSTAVGIEVMDDGPSAAEAQDERERGQTVMRDLMRTKV</sequence>
<proteinExistence type="predicted"/>
<feature type="region of interest" description="Disordered" evidence="1">
    <location>
        <begin position="250"/>
        <end position="275"/>
    </location>
</feature>
<feature type="region of interest" description="Disordered" evidence="1">
    <location>
        <begin position="148"/>
        <end position="186"/>
    </location>
</feature>
<accession>A0A9K3D339</accession>
<feature type="region of interest" description="Disordered" evidence="1">
    <location>
        <begin position="200"/>
        <end position="230"/>
    </location>
</feature>
<feature type="compositionally biased region" description="Polar residues" evidence="1">
    <location>
        <begin position="85"/>
        <end position="95"/>
    </location>
</feature>
<feature type="compositionally biased region" description="Polar residues" evidence="1">
    <location>
        <begin position="67"/>
        <end position="78"/>
    </location>
</feature>
<organism evidence="2 3">
    <name type="scientific">Kipferlia bialata</name>
    <dbReference type="NCBI Taxonomy" id="797122"/>
    <lineage>
        <taxon>Eukaryota</taxon>
        <taxon>Metamonada</taxon>
        <taxon>Carpediemonas-like organisms</taxon>
        <taxon>Kipferlia</taxon>
    </lineage>
</organism>
<keyword evidence="3" id="KW-1185">Reference proteome</keyword>
<comment type="caution">
    <text evidence="2">The sequence shown here is derived from an EMBL/GenBank/DDBJ whole genome shotgun (WGS) entry which is preliminary data.</text>
</comment>
<feature type="compositionally biased region" description="Polar residues" evidence="1">
    <location>
        <begin position="110"/>
        <end position="122"/>
    </location>
</feature>
<evidence type="ECO:0000256" key="1">
    <source>
        <dbReference type="SAM" id="MobiDB-lite"/>
    </source>
</evidence>
<evidence type="ECO:0000313" key="3">
    <source>
        <dbReference type="Proteomes" id="UP000265618"/>
    </source>
</evidence>